<gene>
    <name evidence="1" type="ORF">MGAL_10B055932</name>
</gene>
<accession>A0A8B6FIF6</accession>
<dbReference type="PANTHER" id="PTHR48190:SF2">
    <property type="entry name" value="PROGRAMMED CELL DEATH PROTEIN 7"/>
    <property type="match status" value="1"/>
</dbReference>
<dbReference type="GO" id="GO:0005689">
    <property type="term" value="C:U12-type spliceosomal complex"/>
    <property type="evidence" value="ECO:0007669"/>
    <property type="project" value="TreeGrafter"/>
</dbReference>
<protein>
    <submittedName>
        <fullName evidence="1">Uncharacterized protein</fullName>
    </submittedName>
</protein>
<keyword evidence="2" id="KW-1185">Reference proteome</keyword>
<dbReference type="InterPro" id="IPR031974">
    <property type="entry name" value="PDCD7"/>
</dbReference>
<evidence type="ECO:0000313" key="2">
    <source>
        <dbReference type="Proteomes" id="UP000596742"/>
    </source>
</evidence>
<evidence type="ECO:0000313" key="1">
    <source>
        <dbReference type="EMBL" id="VDI50703.1"/>
    </source>
</evidence>
<proteinExistence type="predicted"/>
<reference evidence="1" key="1">
    <citation type="submission" date="2018-11" db="EMBL/GenBank/DDBJ databases">
        <authorList>
            <person name="Alioto T."/>
            <person name="Alioto T."/>
        </authorList>
    </citation>
    <scope>NUCLEOTIDE SEQUENCE</scope>
</reference>
<dbReference type="OrthoDB" id="2289628at2759"/>
<sequence length="91" mass="10613">MSDPMFMFSQYYDQAHDFISEPVDMNDPMFMFSQYYDQAQVSVESLLQIRCDWDRFSVPEETPGGNRIPDGFILPEKPSSNIWTSALKDET</sequence>
<dbReference type="Pfam" id="PF16021">
    <property type="entry name" value="PDCD7"/>
    <property type="match status" value="1"/>
</dbReference>
<dbReference type="AlphaFoldDB" id="A0A8B6FIF6"/>
<comment type="caution">
    <text evidence="1">The sequence shown here is derived from an EMBL/GenBank/DDBJ whole genome shotgun (WGS) entry which is preliminary data.</text>
</comment>
<dbReference type="PANTHER" id="PTHR48190">
    <property type="entry name" value="PROGRAMMED CELL DEATH PROTEIN 7"/>
    <property type="match status" value="1"/>
</dbReference>
<dbReference type="InterPro" id="IPR052831">
    <property type="entry name" value="Apoptosis_promoter"/>
</dbReference>
<dbReference type="EMBL" id="UYJE01006988">
    <property type="protein sequence ID" value="VDI50703.1"/>
    <property type="molecule type" value="Genomic_DNA"/>
</dbReference>
<organism evidence="1 2">
    <name type="scientific">Mytilus galloprovincialis</name>
    <name type="common">Mediterranean mussel</name>
    <dbReference type="NCBI Taxonomy" id="29158"/>
    <lineage>
        <taxon>Eukaryota</taxon>
        <taxon>Metazoa</taxon>
        <taxon>Spiralia</taxon>
        <taxon>Lophotrochozoa</taxon>
        <taxon>Mollusca</taxon>
        <taxon>Bivalvia</taxon>
        <taxon>Autobranchia</taxon>
        <taxon>Pteriomorphia</taxon>
        <taxon>Mytilida</taxon>
        <taxon>Mytiloidea</taxon>
        <taxon>Mytilidae</taxon>
        <taxon>Mytilinae</taxon>
        <taxon>Mytilus</taxon>
    </lineage>
</organism>
<dbReference type="Proteomes" id="UP000596742">
    <property type="component" value="Unassembled WGS sequence"/>
</dbReference>
<name>A0A8B6FIF6_MYTGA</name>